<evidence type="ECO:0000256" key="11">
    <source>
        <dbReference type="SAM" id="MobiDB-lite"/>
    </source>
</evidence>
<protein>
    <recommendedName>
        <fullName evidence="10">Holocytochrome c-type synthase</fullName>
        <ecNumber evidence="10">4.4.1.17</ecNumber>
    </recommendedName>
</protein>
<feature type="compositionally biased region" description="Polar residues" evidence="11">
    <location>
        <begin position="49"/>
        <end position="65"/>
    </location>
</feature>
<dbReference type="EC" id="4.4.1.17" evidence="10"/>
<evidence type="ECO:0000256" key="7">
    <source>
        <dbReference type="ARBA" id="ARBA00023128"/>
    </source>
</evidence>
<dbReference type="AlphaFoldDB" id="A0AAD9CYI8"/>
<dbReference type="EMBL" id="JAODAN010000005">
    <property type="protein sequence ID" value="KAK1924452.1"/>
    <property type="molecule type" value="Genomic_DNA"/>
</dbReference>
<gene>
    <name evidence="12" type="ORF">DB88DRAFT_490449</name>
</gene>
<dbReference type="GO" id="GO:0005743">
    <property type="term" value="C:mitochondrial inner membrane"/>
    <property type="evidence" value="ECO:0007669"/>
    <property type="project" value="UniProtKB-SubCell"/>
</dbReference>
<feature type="region of interest" description="Disordered" evidence="11">
    <location>
        <begin position="1"/>
        <end position="35"/>
    </location>
</feature>
<keyword evidence="9 10" id="KW-0456">Lyase</keyword>
<keyword evidence="7 10" id="KW-0496">Mitochondrion</keyword>
<keyword evidence="5 10" id="KW-0999">Mitochondrion inner membrane</keyword>
<dbReference type="GO" id="GO:0004408">
    <property type="term" value="F:holocytochrome-c synthase activity"/>
    <property type="evidence" value="ECO:0007669"/>
    <property type="project" value="UniProtKB-EC"/>
</dbReference>
<dbReference type="PANTHER" id="PTHR12743:SF0">
    <property type="entry name" value="HOLOCYTOCHROME C-TYPE SYNTHASE"/>
    <property type="match status" value="1"/>
</dbReference>
<evidence type="ECO:0000256" key="2">
    <source>
        <dbReference type="ARBA" id="ARBA00007255"/>
    </source>
</evidence>
<feature type="compositionally biased region" description="Low complexity" evidence="11">
    <location>
        <begin position="8"/>
        <end position="18"/>
    </location>
</feature>
<evidence type="ECO:0000313" key="13">
    <source>
        <dbReference type="Proteomes" id="UP001182556"/>
    </source>
</evidence>
<comment type="caution">
    <text evidence="12">The sequence shown here is derived from an EMBL/GenBank/DDBJ whole genome shotgun (WGS) entry which is preliminary data.</text>
</comment>
<dbReference type="Pfam" id="PF01265">
    <property type="entry name" value="Cyto_heme_lyase"/>
    <property type="match status" value="1"/>
</dbReference>
<evidence type="ECO:0000256" key="1">
    <source>
        <dbReference type="ARBA" id="ARBA00004273"/>
    </source>
</evidence>
<accession>A0AAD9CYI8</accession>
<comment type="subcellular location">
    <subcellularLocation>
        <location evidence="1 10">Mitochondrion inner membrane</location>
    </subcellularLocation>
</comment>
<evidence type="ECO:0000256" key="5">
    <source>
        <dbReference type="ARBA" id="ARBA00022792"/>
    </source>
</evidence>
<evidence type="ECO:0000256" key="4">
    <source>
        <dbReference type="ARBA" id="ARBA00022723"/>
    </source>
</evidence>
<feature type="region of interest" description="Disordered" evidence="11">
    <location>
        <begin position="48"/>
        <end position="101"/>
    </location>
</feature>
<organism evidence="12 13">
    <name type="scientific">Papiliotrema laurentii</name>
    <name type="common">Cryptococcus laurentii</name>
    <dbReference type="NCBI Taxonomy" id="5418"/>
    <lineage>
        <taxon>Eukaryota</taxon>
        <taxon>Fungi</taxon>
        <taxon>Dikarya</taxon>
        <taxon>Basidiomycota</taxon>
        <taxon>Agaricomycotina</taxon>
        <taxon>Tremellomycetes</taxon>
        <taxon>Tremellales</taxon>
        <taxon>Rhynchogastremaceae</taxon>
        <taxon>Papiliotrema</taxon>
    </lineage>
</organism>
<keyword evidence="13" id="KW-1185">Reference proteome</keyword>
<keyword evidence="4 10" id="KW-0479">Metal-binding</keyword>
<evidence type="ECO:0000256" key="8">
    <source>
        <dbReference type="ARBA" id="ARBA00023136"/>
    </source>
</evidence>
<keyword evidence="8 10" id="KW-0472">Membrane</keyword>
<proteinExistence type="inferred from homology"/>
<comment type="catalytic activity">
    <reaction evidence="10">
        <text>holo-[cytochrome c] = apo-[cytochrome c] + heme b</text>
        <dbReference type="Rhea" id="RHEA:22648"/>
        <dbReference type="Rhea" id="RHEA-COMP:10725"/>
        <dbReference type="Rhea" id="RHEA-COMP:10726"/>
        <dbReference type="ChEBI" id="CHEBI:29950"/>
        <dbReference type="ChEBI" id="CHEBI:60344"/>
        <dbReference type="ChEBI" id="CHEBI:83739"/>
        <dbReference type="EC" id="4.4.1.17"/>
    </reaction>
</comment>
<dbReference type="GO" id="GO:0046872">
    <property type="term" value="F:metal ion binding"/>
    <property type="evidence" value="ECO:0007669"/>
    <property type="project" value="UniProtKB-KW"/>
</dbReference>
<dbReference type="InterPro" id="IPR000511">
    <property type="entry name" value="Holocyt_c/c1_synthase"/>
</dbReference>
<dbReference type="PANTHER" id="PTHR12743">
    <property type="entry name" value="CYTOCHROME C1 HEME LYASE"/>
    <property type="match status" value="1"/>
</dbReference>
<reference evidence="12" key="1">
    <citation type="submission" date="2023-02" db="EMBL/GenBank/DDBJ databases">
        <title>Identification and recombinant expression of a fungal hydrolase from Papiliotrema laurentii that hydrolyzes apple cutin and clears colloidal polyester polyurethane.</title>
        <authorList>
            <consortium name="DOE Joint Genome Institute"/>
            <person name="Roman V.A."/>
            <person name="Bojanowski C."/>
            <person name="Crable B.R."/>
            <person name="Wagner D.N."/>
            <person name="Hung C.S."/>
            <person name="Nadeau L.J."/>
            <person name="Schratz L."/>
            <person name="Haridas S."/>
            <person name="Pangilinan J."/>
            <person name="Lipzen A."/>
            <person name="Na H."/>
            <person name="Yan M."/>
            <person name="Ng V."/>
            <person name="Grigoriev I.V."/>
            <person name="Spatafora J.W."/>
            <person name="Barlow D."/>
            <person name="Biffinger J."/>
            <person name="Kelley-Loughnane N."/>
            <person name="Varaljay V.A."/>
            <person name="Crookes-Goodson W.J."/>
        </authorList>
    </citation>
    <scope>NUCLEOTIDE SEQUENCE</scope>
    <source>
        <strain evidence="12">5307AH</strain>
    </source>
</reference>
<evidence type="ECO:0000256" key="10">
    <source>
        <dbReference type="RuleBase" id="RU363130"/>
    </source>
</evidence>
<evidence type="ECO:0000313" key="12">
    <source>
        <dbReference type="EMBL" id="KAK1924452.1"/>
    </source>
</evidence>
<evidence type="ECO:0000256" key="9">
    <source>
        <dbReference type="ARBA" id="ARBA00023239"/>
    </source>
</evidence>
<name>A0AAD9CYI8_PAPLA</name>
<keyword evidence="3 10" id="KW-0349">Heme</keyword>
<dbReference type="Proteomes" id="UP001182556">
    <property type="component" value="Unassembled WGS sequence"/>
</dbReference>
<comment type="function">
    <text evidence="10">Lyase that catalyzes the covalent linking of the heme group to the cytochrome C apoprotein to produce the mature functional cytochrome.</text>
</comment>
<evidence type="ECO:0000256" key="6">
    <source>
        <dbReference type="ARBA" id="ARBA00023004"/>
    </source>
</evidence>
<evidence type="ECO:0000256" key="3">
    <source>
        <dbReference type="ARBA" id="ARBA00022617"/>
    </source>
</evidence>
<comment type="similarity">
    <text evidence="2 10">Belongs to the cytochrome c-type heme lyase family.</text>
</comment>
<keyword evidence="6 10" id="KW-0408">Iron</keyword>
<sequence>MPFFNIGSTAAASSSSTAVLPPDHPPVPAGTDACPVDHSVRSKWLEAAPSTSNPLHHPPSFSSGPQKPGKLSDEREISSIPRGKASSSDHIGSSEGRGVEHEKWVYPSERQFYNAMQRKNHNPKAKDMKSVVPIHNAVNEKAWEEILMWEAGMGGEKCGGCRLLSFSGRPKDRTPKAWINVALGYTPPFDRHDWIIDRCGTQVRYVIDFYTGRTDPNNPKNMAFYLDVRPALDSYEGWETRAKGLWRQWTS</sequence>
<dbReference type="PROSITE" id="PS00822">
    <property type="entry name" value="CYTO_HEME_LYASE_2"/>
    <property type="match status" value="1"/>
</dbReference>